<evidence type="ECO:0000313" key="2">
    <source>
        <dbReference type="Proteomes" id="UP001187471"/>
    </source>
</evidence>
<proteinExistence type="predicted"/>
<name>A0AA88QML6_9ASTE</name>
<protein>
    <submittedName>
        <fullName evidence="1">Uncharacterized protein</fullName>
    </submittedName>
</protein>
<organism evidence="1 2">
    <name type="scientific">Escallonia rubra</name>
    <dbReference type="NCBI Taxonomy" id="112253"/>
    <lineage>
        <taxon>Eukaryota</taxon>
        <taxon>Viridiplantae</taxon>
        <taxon>Streptophyta</taxon>
        <taxon>Embryophyta</taxon>
        <taxon>Tracheophyta</taxon>
        <taxon>Spermatophyta</taxon>
        <taxon>Magnoliopsida</taxon>
        <taxon>eudicotyledons</taxon>
        <taxon>Gunneridae</taxon>
        <taxon>Pentapetalae</taxon>
        <taxon>asterids</taxon>
        <taxon>campanulids</taxon>
        <taxon>Escalloniales</taxon>
        <taxon>Escalloniaceae</taxon>
        <taxon>Escallonia</taxon>
    </lineage>
</organism>
<comment type="caution">
    <text evidence="1">The sequence shown here is derived from an EMBL/GenBank/DDBJ whole genome shotgun (WGS) entry which is preliminary data.</text>
</comment>
<dbReference type="EMBL" id="JAVXUO010002407">
    <property type="protein sequence ID" value="KAK2973534.1"/>
    <property type="molecule type" value="Genomic_DNA"/>
</dbReference>
<dbReference type="Gene3D" id="1.20.1110.10">
    <property type="entry name" value="Calcium-transporting ATPase, transmembrane domain"/>
    <property type="match status" value="1"/>
</dbReference>
<keyword evidence="2" id="KW-1185">Reference proteome</keyword>
<gene>
    <name evidence="1" type="ORF">RJ640_010589</name>
</gene>
<sequence length="204" mass="22311">MRHPPQSDPLLPPLPPSFPINDMDEKSIAFDAVIKESVDLESEVLKFFGFIWNPLSWVMEAAALMAIGIAHGGNNYGSTNLLLMHTSPGITMTLLVSWSCYQINHQLYRGNNAGNVVAALMAGLALKTKEPVGRIYPWICLQAVFTLGDGAICWRSKKQRIIAKSTMEAELIVLPSASQEAGWLHDLLLEMSVGKTSATCLDSL</sequence>
<reference evidence="1" key="1">
    <citation type="submission" date="2022-12" db="EMBL/GenBank/DDBJ databases">
        <title>Draft genome assemblies for two species of Escallonia (Escalloniales).</title>
        <authorList>
            <person name="Chanderbali A."/>
            <person name="Dervinis C."/>
            <person name="Anghel I."/>
            <person name="Soltis D."/>
            <person name="Soltis P."/>
            <person name="Zapata F."/>
        </authorList>
    </citation>
    <scope>NUCLEOTIDE SEQUENCE</scope>
    <source>
        <strain evidence="1">UCBG92.1500</strain>
        <tissue evidence="1">Leaf</tissue>
    </source>
</reference>
<dbReference type="AlphaFoldDB" id="A0AA88QML6"/>
<dbReference type="Proteomes" id="UP001187471">
    <property type="component" value="Unassembled WGS sequence"/>
</dbReference>
<dbReference type="CDD" id="cd09272">
    <property type="entry name" value="RNase_HI_RT_Ty1"/>
    <property type="match status" value="1"/>
</dbReference>
<evidence type="ECO:0000313" key="1">
    <source>
        <dbReference type="EMBL" id="KAK2973534.1"/>
    </source>
</evidence>
<accession>A0AA88QML6</accession>